<dbReference type="PANTHER" id="PTHR35011">
    <property type="entry name" value="2,3-DIKETO-L-GULONATE TRAP TRANSPORTER SMALL PERMEASE PROTEIN YIAM"/>
    <property type="match status" value="1"/>
</dbReference>
<dbReference type="OrthoDB" id="7843639at2"/>
<dbReference type="InterPro" id="IPR007387">
    <property type="entry name" value="TRAP_DctQ"/>
</dbReference>
<dbReference type="Pfam" id="PF04290">
    <property type="entry name" value="DctQ"/>
    <property type="match status" value="1"/>
</dbReference>
<sequence>MTTTPEIHTKVTGDELAHVFDEAPPPADLSGYGIEDWITLAAFWVMVGCVILQFFTRYVLNDSFAWTEEIAIYALIVVVFLGASLCVRASRHIQVDFLYRYLSPRAGRVLASFVDIVRIGFFAYATVLMHRYASLIPDEMMTTIQFPKSVVFYAVVLAFALMTLRSVHVAWLNWQRGYSVLERPSAFDGSEA</sequence>
<dbReference type="PANTHER" id="PTHR35011:SF11">
    <property type="entry name" value="TRAP TRANSPORTER SMALL PERMEASE PROTEIN"/>
    <property type="match status" value="1"/>
</dbReference>
<evidence type="ECO:0000256" key="8">
    <source>
        <dbReference type="ARBA" id="ARBA00038436"/>
    </source>
</evidence>
<keyword evidence="12" id="KW-1185">Reference proteome</keyword>
<comment type="subunit">
    <text evidence="9">The complex comprises the extracytoplasmic solute receptor protein and the two transmembrane proteins.</text>
</comment>
<comment type="function">
    <text evidence="9">Part of the tripartite ATP-independent periplasmic (TRAP) transport system.</text>
</comment>
<keyword evidence="4 9" id="KW-0997">Cell inner membrane</keyword>
<name>A0A1D7U297_9HYPH</name>
<feature type="transmembrane region" description="Helical" evidence="9">
    <location>
        <begin position="70"/>
        <end position="89"/>
    </location>
</feature>
<dbReference type="EMBL" id="CP017147">
    <property type="protein sequence ID" value="AOO81490.1"/>
    <property type="molecule type" value="Genomic_DNA"/>
</dbReference>
<evidence type="ECO:0000256" key="5">
    <source>
        <dbReference type="ARBA" id="ARBA00022692"/>
    </source>
</evidence>
<proteinExistence type="inferred from homology"/>
<feature type="transmembrane region" description="Helical" evidence="9">
    <location>
        <begin position="109"/>
        <end position="130"/>
    </location>
</feature>
<comment type="similarity">
    <text evidence="8 9">Belongs to the TRAP transporter small permease family.</text>
</comment>
<dbReference type="GO" id="GO:0015740">
    <property type="term" value="P:C4-dicarboxylate transport"/>
    <property type="evidence" value="ECO:0007669"/>
    <property type="project" value="TreeGrafter"/>
</dbReference>
<evidence type="ECO:0000256" key="4">
    <source>
        <dbReference type="ARBA" id="ARBA00022519"/>
    </source>
</evidence>
<feature type="transmembrane region" description="Helical" evidence="9">
    <location>
        <begin position="37"/>
        <end position="58"/>
    </location>
</feature>
<evidence type="ECO:0000313" key="11">
    <source>
        <dbReference type="EMBL" id="AOO81490.1"/>
    </source>
</evidence>
<comment type="subcellular location">
    <subcellularLocation>
        <location evidence="1 9">Cell inner membrane</location>
        <topology evidence="1 9">Multi-pass membrane protein</topology>
    </subcellularLocation>
</comment>
<evidence type="ECO:0000256" key="2">
    <source>
        <dbReference type="ARBA" id="ARBA00022448"/>
    </source>
</evidence>
<evidence type="ECO:0000259" key="10">
    <source>
        <dbReference type="Pfam" id="PF04290"/>
    </source>
</evidence>
<keyword evidence="2 9" id="KW-0813">Transport</keyword>
<evidence type="ECO:0000256" key="1">
    <source>
        <dbReference type="ARBA" id="ARBA00004429"/>
    </source>
</evidence>
<dbReference type="GO" id="GO:0022857">
    <property type="term" value="F:transmembrane transporter activity"/>
    <property type="evidence" value="ECO:0007669"/>
    <property type="project" value="UniProtKB-UniRule"/>
</dbReference>
<dbReference type="InterPro" id="IPR055348">
    <property type="entry name" value="DctQ"/>
</dbReference>
<feature type="domain" description="Tripartite ATP-independent periplasmic transporters DctQ component" evidence="10">
    <location>
        <begin position="46"/>
        <end position="175"/>
    </location>
</feature>
<protein>
    <recommendedName>
        <fullName evidence="9">TRAP transporter small permease protein</fullName>
    </recommendedName>
</protein>
<gene>
    <name evidence="11" type="ORF">BHK69_14420</name>
</gene>
<dbReference type="AlphaFoldDB" id="A0A1D7U297"/>
<evidence type="ECO:0000313" key="12">
    <source>
        <dbReference type="Proteomes" id="UP000094969"/>
    </source>
</evidence>
<dbReference type="RefSeq" id="WP_069690702.1">
    <property type="nucleotide sequence ID" value="NZ_CP017147.1"/>
</dbReference>
<keyword evidence="6 9" id="KW-1133">Transmembrane helix</keyword>
<dbReference type="STRING" id="1526658.BHK69_14420"/>
<dbReference type="Proteomes" id="UP000094969">
    <property type="component" value="Chromosome"/>
</dbReference>
<dbReference type="GO" id="GO:0005886">
    <property type="term" value="C:plasma membrane"/>
    <property type="evidence" value="ECO:0007669"/>
    <property type="project" value="UniProtKB-SubCell"/>
</dbReference>
<accession>A0A1D7U297</accession>
<keyword evidence="5 9" id="KW-0812">Transmembrane</keyword>
<keyword evidence="3" id="KW-1003">Cell membrane</keyword>
<evidence type="ECO:0000256" key="7">
    <source>
        <dbReference type="ARBA" id="ARBA00023136"/>
    </source>
</evidence>
<evidence type="ECO:0000256" key="3">
    <source>
        <dbReference type="ARBA" id="ARBA00022475"/>
    </source>
</evidence>
<dbReference type="KEGG" id="bvv:BHK69_14420"/>
<organism evidence="11 12">
    <name type="scientific">Bosea vaviloviae</name>
    <dbReference type="NCBI Taxonomy" id="1526658"/>
    <lineage>
        <taxon>Bacteria</taxon>
        <taxon>Pseudomonadati</taxon>
        <taxon>Pseudomonadota</taxon>
        <taxon>Alphaproteobacteria</taxon>
        <taxon>Hyphomicrobiales</taxon>
        <taxon>Boseaceae</taxon>
        <taxon>Bosea</taxon>
    </lineage>
</organism>
<feature type="transmembrane region" description="Helical" evidence="9">
    <location>
        <begin position="150"/>
        <end position="174"/>
    </location>
</feature>
<evidence type="ECO:0000256" key="6">
    <source>
        <dbReference type="ARBA" id="ARBA00022989"/>
    </source>
</evidence>
<reference evidence="11 12" key="1">
    <citation type="journal article" date="2015" name="Antonie Van Leeuwenhoek">
        <title>Bosea vaviloviae sp. nov., a new species of slow-growing rhizobia isolated from nodules of the relict species Vavilovia formosa (Stev.) Fed.</title>
        <authorList>
            <person name="Safronova V.I."/>
            <person name="Kuznetsova I.G."/>
            <person name="Sazanova A.L."/>
            <person name="Kimeklis A.K."/>
            <person name="Belimov A.A."/>
            <person name="Andronov E.E."/>
            <person name="Pinaev A.G."/>
            <person name="Chizhevskaya E.P."/>
            <person name="Pukhaev A.R."/>
            <person name="Popov K.P."/>
            <person name="Willems A."/>
            <person name="Tikhonovich I.A."/>
        </authorList>
    </citation>
    <scope>NUCLEOTIDE SEQUENCE [LARGE SCALE GENOMIC DNA]</scope>
    <source>
        <strain evidence="11 12">Vaf18</strain>
    </source>
</reference>
<keyword evidence="7 9" id="KW-0472">Membrane</keyword>
<evidence type="ECO:0000256" key="9">
    <source>
        <dbReference type="RuleBase" id="RU369079"/>
    </source>
</evidence>